<proteinExistence type="predicted"/>
<name>K1E3M3_9MICO</name>
<dbReference type="EMBL" id="ALWX01000088">
    <property type="protein sequence ID" value="EKA59972.1"/>
    <property type="molecule type" value="Genomic_DNA"/>
</dbReference>
<dbReference type="PATRIC" id="fig|1210046.3.peg.2960"/>
<accession>K1E3M3</accession>
<evidence type="ECO:0000313" key="1">
    <source>
        <dbReference type="EMBL" id="EKA59972.1"/>
    </source>
</evidence>
<reference evidence="1 2" key="1">
    <citation type="journal article" date="2012" name="J. Bacteriol.">
        <title>Genome Sequence of Janibacter hoylei MTCC8307, Isolated from the Stratospheric Air.</title>
        <authorList>
            <person name="Pawar S.P."/>
            <person name="Dhotre D.P."/>
            <person name="Shetty S.A."/>
            <person name="Chowdhury S.P."/>
            <person name="Chaudhari B.L."/>
            <person name="Shouche Y.S."/>
        </authorList>
    </citation>
    <scope>NUCLEOTIDE SEQUENCE [LARGE SCALE GENOMIC DNA]</scope>
    <source>
        <strain evidence="1 2">PVAS-1</strain>
    </source>
</reference>
<dbReference type="STRING" id="1210046.B277_15409"/>
<protein>
    <submittedName>
        <fullName evidence="1">Uncharacterized protein</fullName>
    </submittedName>
</protein>
<evidence type="ECO:0000313" key="2">
    <source>
        <dbReference type="Proteomes" id="UP000004474"/>
    </source>
</evidence>
<gene>
    <name evidence="1" type="ORF">B277_15409</name>
</gene>
<sequence length="137" mass="14475">MQPLEVVHTSREPRAAGTPFGCAGEMIYTSRQVHARVTAREISRVIASGRLIRAGRYYVTPDTAEGVRAALAAGLRPTCVTAAEEHGLWVPPVAGWHVYARRGSPGAGWVGHGWHPSWPESGPIASPGSCSGTPSVP</sequence>
<dbReference type="Proteomes" id="UP000004474">
    <property type="component" value="Unassembled WGS sequence"/>
</dbReference>
<organism evidence="1 2">
    <name type="scientific">Janibacter hoylei PVAS-1</name>
    <dbReference type="NCBI Taxonomy" id="1210046"/>
    <lineage>
        <taxon>Bacteria</taxon>
        <taxon>Bacillati</taxon>
        <taxon>Actinomycetota</taxon>
        <taxon>Actinomycetes</taxon>
        <taxon>Micrococcales</taxon>
        <taxon>Intrasporangiaceae</taxon>
        <taxon>Janibacter</taxon>
    </lineage>
</organism>
<dbReference type="AlphaFoldDB" id="K1E3M3"/>
<comment type="caution">
    <text evidence="1">The sequence shown here is derived from an EMBL/GenBank/DDBJ whole genome shotgun (WGS) entry which is preliminary data.</text>
</comment>